<dbReference type="EMBL" id="CAJOAZ010012555">
    <property type="protein sequence ID" value="CAF4254100.1"/>
    <property type="molecule type" value="Genomic_DNA"/>
</dbReference>
<feature type="non-terminal residue" evidence="1">
    <location>
        <position position="111"/>
    </location>
</feature>
<dbReference type="AlphaFoldDB" id="A0A820EUW4"/>
<dbReference type="PANTHER" id="PTHR43135:SF3">
    <property type="entry name" value="ALPHA-D-RIBOSE 1-METHYLPHOSPHONATE 5-TRIPHOSPHATE DIPHOSPHATASE"/>
    <property type="match status" value="1"/>
</dbReference>
<dbReference type="Gene3D" id="3.20.20.140">
    <property type="entry name" value="Metal-dependent hydrolases"/>
    <property type="match status" value="1"/>
</dbReference>
<dbReference type="Proteomes" id="UP000663844">
    <property type="component" value="Unassembled WGS sequence"/>
</dbReference>
<name>A0A820EUW4_9BILA</name>
<dbReference type="GO" id="GO:0016810">
    <property type="term" value="F:hydrolase activity, acting on carbon-nitrogen (but not peptide) bonds"/>
    <property type="evidence" value="ECO:0007669"/>
    <property type="project" value="InterPro"/>
</dbReference>
<comment type="caution">
    <text evidence="1">The sequence shown here is derived from an EMBL/GenBank/DDBJ whole genome shotgun (WGS) entry which is preliminary data.</text>
</comment>
<organism evidence="1 2">
    <name type="scientific">Adineta steineri</name>
    <dbReference type="NCBI Taxonomy" id="433720"/>
    <lineage>
        <taxon>Eukaryota</taxon>
        <taxon>Metazoa</taxon>
        <taxon>Spiralia</taxon>
        <taxon>Gnathifera</taxon>
        <taxon>Rotifera</taxon>
        <taxon>Eurotatoria</taxon>
        <taxon>Bdelloidea</taxon>
        <taxon>Adinetida</taxon>
        <taxon>Adinetidae</taxon>
        <taxon>Adineta</taxon>
    </lineage>
</organism>
<dbReference type="InterPro" id="IPR011059">
    <property type="entry name" value="Metal-dep_hydrolase_composite"/>
</dbReference>
<evidence type="ECO:0000313" key="1">
    <source>
        <dbReference type="EMBL" id="CAF4254100.1"/>
    </source>
</evidence>
<protein>
    <submittedName>
        <fullName evidence="1">Uncharacterized protein</fullName>
    </submittedName>
</protein>
<evidence type="ECO:0000313" key="2">
    <source>
        <dbReference type="Proteomes" id="UP000663844"/>
    </source>
</evidence>
<gene>
    <name evidence="1" type="ORF">OXD698_LOCUS43600</name>
</gene>
<dbReference type="PANTHER" id="PTHR43135">
    <property type="entry name" value="ALPHA-D-RIBOSE 1-METHYLPHOSPHONATE 5-TRIPHOSPHATE DIPHOSPHATASE"/>
    <property type="match status" value="1"/>
</dbReference>
<dbReference type="InterPro" id="IPR051781">
    <property type="entry name" value="Metallo-dep_Hydrolase"/>
</dbReference>
<dbReference type="SUPFAM" id="SSF51556">
    <property type="entry name" value="Metallo-dependent hydrolases"/>
    <property type="match status" value="1"/>
</dbReference>
<reference evidence="1" key="1">
    <citation type="submission" date="2021-02" db="EMBL/GenBank/DDBJ databases">
        <authorList>
            <person name="Nowell W R."/>
        </authorList>
    </citation>
    <scope>NUCLEOTIDE SEQUENCE</scope>
</reference>
<dbReference type="InterPro" id="IPR032466">
    <property type="entry name" value="Metal_Hydrolase"/>
</dbReference>
<dbReference type="SUPFAM" id="SSF51338">
    <property type="entry name" value="Composite domain of metallo-dependent hydrolases"/>
    <property type="match status" value="1"/>
</dbReference>
<sequence length="111" mass="12111">MDTKSETVRKTNKIALINVRVFDGQVIREPGTVVIDGELIGTDSEGAEVIDGKGGILLPGLIDAHIHLENEDTLRQMSKFGITTGLDMATWPPSKLNNLRNRVGMTDIRSP</sequence>
<accession>A0A820EUW4</accession>
<proteinExistence type="predicted"/>